<feature type="non-terminal residue" evidence="2">
    <location>
        <position position="1"/>
    </location>
</feature>
<sequence length="98" mass="10742">ATQDPLLHYVYLGGDKDEDKYPTNTTVDSVKPALFPAKERDHSSSVTVDNEIGRNTYTPTAVGVSKEGAKNEDATQDPLLHNVYLGGDKDEDKYPTNT</sequence>
<feature type="non-terminal residue" evidence="2">
    <location>
        <position position="98"/>
    </location>
</feature>
<protein>
    <submittedName>
        <fullName evidence="2">Uncharacterized protein</fullName>
    </submittedName>
</protein>
<dbReference type="EMBL" id="JAHGAV010000020">
    <property type="protein sequence ID" value="KAG6937937.1"/>
    <property type="molecule type" value="Genomic_DNA"/>
</dbReference>
<evidence type="ECO:0000313" key="3">
    <source>
        <dbReference type="Proteomes" id="UP000765507"/>
    </source>
</evidence>
<keyword evidence="3" id="KW-1185">Reference proteome</keyword>
<name>A0A8T1TAG5_CHESE</name>
<feature type="compositionally biased region" description="Basic and acidic residues" evidence="1">
    <location>
        <begin position="87"/>
        <end position="98"/>
    </location>
</feature>
<feature type="compositionally biased region" description="Polar residues" evidence="1">
    <location>
        <begin position="44"/>
        <end position="59"/>
    </location>
</feature>
<comment type="caution">
    <text evidence="2">The sequence shown here is derived from an EMBL/GenBank/DDBJ whole genome shotgun (WGS) entry which is preliminary data.</text>
</comment>
<dbReference type="AlphaFoldDB" id="A0A8T1TAG5"/>
<dbReference type="Proteomes" id="UP000765507">
    <property type="component" value="Unassembled WGS sequence"/>
</dbReference>
<reference evidence="2 3" key="1">
    <citation type="journal article" date="2020" name="G3 (Bethesda)">
        <title>Draft Genome of the Common Snapping Turtle, Chelydra serpentina, a Model for Phenotypic Plasticity in Reptiles.</title>
        <authorList>
            <person name="Das D."/>
            <person name="Singh S.K."/>
            <person name="Bierstedt J."/>
            <person name="Erickson A."/>
            <person name="Galli G.L.J."/>
            <person name="Crossley D.A. 2nd"/>
            <person name="Rhen T."/>
        </authorList>
    </citation>
    <scope>NUCLEOTIDE SEQUENCE [LARGE SCALE GENOMIC DNA]</scope>
    <source>
        <strain evidence="2">KW</strain>
    </source>
</reference>
<evidence type="ECO:0000313" key="2">
    <source>
        <dbReference type="EMBL" id="KAG6937937.1"/>
    </source>
</evidence>
<feature type="region of interest" description="Disordered" evidence="1">
    <location>
        <begin position="37"/>
        <end position="98"/>
    </location>
</feature>
<organism evidence="2 3">
    <name type="scientific">Chelydra serpentina</name>
    <name type="common">Snapping turtle</name>
    <name type="synonym">Testudo serpentina</name>
    <dbReference type="NCBI Taxonomy" id="8475"/>
    <lineage>
        <taxon>Eukaryota</taxon>
        <taxon>Metazoa</taxon>
        <taxon>Chordata</taxon>
        <taxon>Craniata</taxon>
        <taxon>Vertebrata</taxon>
        <taxon>Euteleostomi</taxon>
        <taxon>Archelosauria</taxon>
        <taxon>Testudinata</taxon>
        <taxon>Testudines</taxon>
        <taxon>Cryptodira</taxon>
        <taxon>Durocryptodira</taxon>
        <taxon>Americhelydia</taxon>
        <taxon>Chelydroidea</taxon>
        <taxon>Chelydridae</taxon>
        <taxon>Chelydra</taxon>
    </lineage>
</organism>
<proteinExistence type="predicted"/>
<evidence type="ECO:0000256" key="1">
    <source>
        <dbReference type="SAM" id="MobiDB-lite"/>
    </source>
</evidence>
<accession>A0A8T1TAG5</accession>
<gene>
    <name evidence="2" type="ORF">G0U57_007785</name>
</gene>